<dbReference type="PANTHER" id="PTHR12787">
    <property type="entry name" value="RIBOSOMAL RNA-PROCESSING PROTEIN 8"/>
    <property type="match status" value="1"/>
</dbReference>
<organism evidence="12 13">
    <name type="scientific">Temnothorax curvispinosus</name>
    <dbReference type="NCBI Taxonomy" id="300111"/>
    <lineage>
        <taxon>Eukaryota</taxon>
        <taxon>Metazoa</taxon>
        <taxon>Ecdysozoa</taxon>
        <taxon>Arthropoda</taxon>
        <taxon>Hexapoda</taxon>
        <taxon>Insecta</taxon>
        <taxon>Pterygota</taxon>
        <taxon>Neoptera</taxon>
        <taxon>Endopterygota</taxon>
        <taxon>Hymenoptera</taxon>
        <taxon>Apocrita</taxon>
        <taxon>Aculeata</taxon>
        <taxon>Formicoidea</taxon>
        <taxon>Formicidae</taxon>
        <taxon>Myrmicinae</taxon>
        <taxon>Temnothorax</taxon>
    </lineage>
</organism>
<keyword evidence="7 9" id="KW-0949">S-adenosyl-L-methionine</keyword>
<proteinExistence type="inferred from homology"/>
<evidence type="ECO:0000256" key="5">
    <source>
        <dbReference type="ARBA" id="ARBA00022603"/>
    </source>
</evidence>
<keyword evidence="12" id="KW-1185">Reference proteome</keyword>
<comment type="subcellular location">
    <subcellularLocation>
        <location evidence="1 9">Nucleus</location>
        <location evidence="1 9">Nucleolus</location>
    </subcellularLocation>
</comment>
<dbReference type="GO" id="GO:0033553">
    <property type="term" value="C:rDNA heterochromatin"/>
    <property type="evidence" value="ECO:0007669"/>
    <property type="project" value="TreeGrafter"/>
</dbReference>
<feature type="compositionally biased region" description="Basic and acidic residues" evidence="11">
    <location>
        <begin position="117"/>
        <end position="128"/>
    </location>
</feature>
<evidence type="ECO:0000256" key="4">
    <source>
        <dbReference type="ARBA" id="ARBA00022552"/>
    </source>
</evidence>
<dbReference type="InterPro" id="IPR042036">
    <property type="entry name" value="RRP8_N"/>
</dbReference>
<dbReference type="GO" id="GO:0006364">
    <property type="term" value="P:rRNA processing"/>
    <property type="evidence" value="ECO:0007669"/>
    <property type="project" value="UniProtKB-UniRule"/>
</dbReference>
<dbReference type="Gene3D" id="3.40.50.150">
    <property type="entry name" value="Vaccinia Virus protein VP39"/>
    <property type="match status" value="1"/>
</dbReference>
<evidence type="ECO:0000256" key="3">
    <source>
        <dbReference type="ARBA" id="ARBA00020203"/>
    </source>
</evidence>
<dbReference type="Pfam" id="PF05148">
    <property type="entry name" value="Methyltransf_8"/>
    <property type="match status" value="1"/>
</dbReference>
<evidence type="ECO:0000256" key="9">
    <source>
        <dbReference type="RuleBase" id="RU365074"/>
    </source>
</evidence>
<feature type="compositionally biased region" description="Polar residues" evidence="11">
    <location>
        <begin position="48"/>
        <end position="59"/>
    </location>
</feature>
<evidence type="ECO:0000256" key="7">
    <source>
        <dbReference type="ARBA" id="ARBA00022691"/>
    </source>
</evidence>
<evidence type="ECO:0000256" key="6">
    <source>
        <dbReference type="ARBA" id="ARBA00022679"/>
    </source>
</evidence>
<protein>
    <recommendedName>
        <fullName evidence="3 9">Ribosomal RNA-processing protein 8</fullName>
        <ecNumber evidence="9">2.1.1.-</ecNumber>
    </recommendedName>
</protein>
<dbReference type="GO" id="GO:0005677">
    <property type="term" value="C:chromatin silencing complex"/>
    <property type="evidence" value="ECO:0007669"/>
    <property type="project" value="TreeGrafter"/>
</dbReference>
<dbReference type="GeneID" id="112468614"/>
<evidence type="ECO:0000313" key="12">
    <source>
        <dbReference type="Proteomes" id="UP000504618"/>
    </source>
</evidence>
<dbReference type="GO" id="GO:0000183">
    <property type="term" value="P:rDNA heterochromatin formation"/>
    <property type="evidence" value="ECO:0007669"/>
    <property type="project" value="TreeGrafter"/>
</dbReference>
<dbReference type="InterPro" id="IPR029063">
    <property type="entry name" value="SAM-dependent_MTases_sf"/>
</dbReference>
<feature type="compositionally biased region" description="Basic and acidic residues" evidence="11">
    <location>
        <begin position="31"/>
        <end position="46"/>
    </location>
</feature>
<evidence type="ECO:0000256" key="11">
    <source>
        <dbReference type="SAM" id="MobiDB-lite"/>
    </source>
</evidence>
<dbReference type="SUPFAM" id="SSF53335">
    <property type="entry name" value="S-adenosyl-L-methionine-dependent methyltransferases"/>
    <property type="match status" value="1"/>
</dbReference>
<evidence type="ECO:0000256" key="10">
    <source>
        <dbReference type="SAM" id="Coils"/>
    </source>
</evidence>
<keyword evidence="5 9" id="KW-0489">Methyltransferase</keyword>
<keyword evidence="6 9" id="KW-0808">Transferase</keyword>
<evidence type="ECO:0000256" key="2">
    <source>
        <dbReference type="ARBA" id="ARBA00006301"/>
    </source>
</evidence>
<dbReference type="GO" id="GO:0042149">
    <property type="term" value="P:cellular response to glucose starvation"/>
    <property type="evidence" value="ECO:0007669"/>
    <property type="project" value="TreeGrafter"/>
</dbReference>
<dbReference type="FunFam" id="3.40.50.150:FF:000068">
    <property type="entry name" value="Ribosomal RNA-processing protein 8"/>
    <property type="match status" value="1"/>
</dbReference>
<feature type="coiled-coil region" evidence="10">
    <location>
        <begin position="234"/>
        <end position="261"/>
    </location>
</feature>
<feature type="region of interest" description="Disordered" evidence="11">
    <location>
        <begin position="1"/>
        <end position="183"/>
    </location>
</feature>
<feature type="compositionally biased region" description="Basic residues" evidence="11">
    <location>
        <begin position="151"/>
        <end position="163"/>
    </location>
</feature>
<dbReference type="Gene3D" id="1.10.10.2150">
    <property type="entry name" value="Ribosomal RNA-processing protein 8, N-terminal domain"/>
    <property type="match status" value="1"/>
</dbReference>
<dbReference type="AlphaFoldDB" id="A0A6J1RH28"/>
<dbReference type="Proteomes" id="UP000504618">
    <property type="component" value="Unplaced"/>
</dbReference>
<keyword evidence="4 9" id="KW-0698">rRNA processing</keyword>
<dbReference type="GO" id="GO:0005730">
    <property type="term" value="C:nucleolus"/>
    <property type="evidence" value="ECO:0007669"/>
    <property type="project" value="UniProtKB-SubCell"/>
</dbReference>
<dbReference type="RefSeq" id="XP_024893643.1">
    <property type="nucleotide sequence ID" value="XM_025037875.1"/>
</dbReference>
<gene>
    <name evidence="13" type="primary">LOC112468614</name>
</gene>
<name>A0A6J1RH28_9HYME</name>
<sequence>MAKLRVARVKEAPVVKSMNTSIVKKQRKKRDNKESSDDVHKNDLKRLSASNEVATGTFTSKENSKKKKKRGNKSDVRDTERSDVPTKYSKDDKKMLEAFREAQINADGKMKRKMKKDKLDEKNMDVPRKYPRGSKTWKTFQEVPINANSKTKGKKKSKGRKHNMNSDRSNKDAAGVNDAKERKKKLQTFVKKSIDFENKEMKIEKLKKMSEKKMKRMSVEAEAQQINPDKVLKLNKHMIKIRRLEEMLANKSETKKALKDKITMQLKAARFRFIIEMLYNNNSSQSKRYFKGDRDAFMAYQAGYKWQLQQWVVDPLDVIISSIRKLSTDKVIADFGCGEARLAASVSHTVYSFDFIALNDRVQTCDMAHTPLRMESVHVVVFCLSLMGSNLGDYIIEANRVLKNNGILKIAEVGSRFEDVKDFIKLLRSYGFKNTWKDISHDLFYFMDFKKEKNINMKKEALPPIMLKASLYKKG</sequence>
<dbReference type="GO" id="GO:0032259">
    <property type="term" value="P:methylation"/>
    <property type="evidence" value="ECO:0007669"/>
    <property type="project" value="UniProtKB-KW"/>
</dbReference>
<dbReference type="EC" id="2.1.1.-" evidence="9"/>
<keyword evidence="10" id="KW-0175">Coiled coil</keyword>
<reference evidence="13" key="1">
    <citation type="submission" date="2025-08" db="UniProtKB">
        <authorList>
            <consortium name="RefSeq"/>
        </authorList>
    </citation>
    <scope>IDENTIFICATION</scope>
    <source>
        <tissue evidence="13">Whole body</tissue>
    </source>
</reference>
<dbReference type="GO" id="GO:0046015">
    <property type="term" value="P:regulation of transcription by glucose"/>
    <property type="evidence" value="ECO:0007669"/>
    <property type="project" value="TreeGrafter"/>
</dbReference>
<dbReference type="OrthoDB" id="10258825at2759"/>
<dbReference type="PANTHER" id="PTHR12787:SF0">
    <property type="entry name" value="RIBOSOMAL RNA-PROCESSING PROTEIN 8"/>
    <property type="match status" value="1"/>
</dbReference>
<dbReference type="InterPro" id="IPR007823">
    <property type="entry name" value="RRP8"/>
</dbReference>
<comment type="similarity">
    <text evidence="2 9">Belongs to the methyltransferase superfamily. RRP8 family.</text>
</comment>
<comment type="function">
    <text evidence="9">Probable methyltransferase required to silence rDNA.</text>
</comment>
<feature type="compositionally biased region" description="Basic and acidic residues" evidence="11">
    <location>
        <begin position="72"/>
        <end position="100"/>
    </location>
</feature>
<accession>A0A6J1RH28</accession>
<dbReference type="GO" id="GO:0008168">
    <property type="term" value="F:methyltransferase activity"/>
    <property type="evidence" value="ECO:0007669"/>
    <property type="project" value="UniProtKB-KW"/>
</dbReference>
<keyword evidence="8 9" id="KW-0539">Nucleus</keyword>
<evidence type="ECO:0000313" key="13">
    <source>
        <dbReference type="RefSeq" id="XP_024893643.1"/>
    </source>
</evidence>
<evidence type="ECO:0000256" key="8">
    <source>
        <dbReference type="ARBA" id="ARBA00023242"/>
    </source>
</evidence>
<evidence type="ECO:0000256" key="1">
    <source>
        <dbReference type="ARBA" id="ARBA00004604"/>
    </source>
</evidence>